<keyword evidence="9" id="KW-1133">Transmembrane helix</keyword>
<keyword evidence="6" id="KW-0418">Kinase</keyword>
<evidence type="ECO:0000256" key="7">
    <source>
        <dbReference type="ARBA" id="ARBA00022840"/>
    </source>
</evidence>
<dbReference type="EC" id="2.7.13.3" evidence="2"/>
<evidence type="ECO:0000256" key="3">
    <source>
        <dbReference type="ARBA" id="ARBA00022553"/>
    </source>
</evidence>
<dbReference type="InterPro" id="IPR011712">
    <property type="entry name" value="Sig_transdc_His_kin_sub3_dim/P"/>
</dbReference>
<dbReference type="PANTHER" id="PTHR24421">
    <property type="entry name" value="NITRATE/NITRITE SENSOR PROTEIN NARX-RELATED"/>
    <property type="match status" value="1"/>
</dbReference>
<keyword evidence="4" id="KW-0808">Transferase</keyword>
<evidence type="ECO:0000256" key="6">
    <source>
        <dbReference type="ARBA" id="ARBA00022777"/>
    </source>
</evidence>
<proteinExistence type="predicted"/>
<evidence type="ECO:0000256" key="2">
    <source>
        <dbReference type="ARBA" id="ARBA00012438"/>
    </source>
</evidence>
<organism evidence="12 13">
    <name type="scientific">Gordonia lacunae</name>
    <dbReference type="NCBI Taxonomy" id="417102"/>
    <lineage>
        <taxon>Bacteria</taxon>
        <taxon>Bacillati</taxon>
        <taxon>Actinomycetota</taxon>
        <taxon>Actinomycetes</taxon>
        <taxon>Mycobacteriales</taxon>
        <taxon>Gordoniaceae</taxon>
        <taxon>Gordonia</taxon>
    </lineage>
</organism>
<dbReference type="OrthoDB" id="227596at2"/>
<dbReference type="Gene3D" id="3.30.565.10">
    <property type="entry name" value="Histidine kinase-like ATPase, C-terminal domain"/>
    <property type="match status" value="1"/>
</dbReference>
<feature type="transmembrane region" description="Helical" evidence="9">
    <location>
        <begin position="119"/>
        <end position="139"/>
    </location>
</feature>
<dbReference type="SUPFAM" id="SSF55874">
    <property type="entry name" value="ATPase domain of HSP90 chaperone/DNA topoisomerase II/histidine kinase"/>
    <property type="match status" value="1"/>
</dbReference>
<evidence type="ECO:0000256" key="9">
    <source>
        <dbReference type="SAM" id="Phobius"/>
    </source>
</evidence>
<dbReference type="InterPro" id="IPR050482">
    <property type="entry name" value="Sensor_HK_TwoCompSys"/>
</dbReference>
<dbReference type="AlphaFoldDB" id="A0A243QBF9"/>
<feature type="domain" description="Histidine kinase/HSP90-like ATPase" evidence="10">
    <location>
        <begin position="280"/>
        <end position="369"/>
    </location>
</feature>
<feature type="transmembrane region" description="Helical" evidence="9">
    <location>
        <begin position="32"/>
        <end position="51"/>
    </location>
</feature>
<evidence type="ECO:0000259" key="10">
    <source>
        <dbReference type="Pfam" id="PF02518"/>
    </source>
</evidence>
<dbReference type="GO" id="GO:0005524">
    <property type="term" value="F:ATP binding"/>
    <property type="evidence" value="ECO:0007669"/>
    <property type="project" value="UniProtKB-KW"/>
</dbReference>
<protein>
    <recommendedName>
        <fullName evidence="2">histidine kinase</fullName>
        <ecNumber evidence="2">2.7.13.3</ecNumber>
    </recommendedName>
</protein>
<dbReference type="Pfam" id="PF02518">
    <property type="entry name" value="HATPase_c"/>
    <property type="match status" value="1"/>
</dbReference>
<dbReference type="GO" id="GO:0046983">
    <property type="term" value="F:protein dimerization activity"/>
    <property type="evidence" value="ECO:0007669"/>
    <property type="project" value="InterPro"/>
</dbReference>
<dbReference type="Pfam" id="PF07730">
    <property type="entry name" value="HisKA_3"/>
    <property type="match status" value="1"/>
</dbReference>
<evidence type="ECO:0000256" key="4">
    <source>
        <dbReference type="ARBA" id="ARBA00022679"/>
    </source>
</evidence>
<feature type="transmembrane region" description="Helical" evidence="9">
    <location>
        <begin position="90"/>
        <end position="107"/>
    </location>
</feature>
<dbReference type="STRING" id="417102.CA982_10695"/>
<evidence type="ECO:0000256" key="8">
    <source>
        <dbReference type="ARBA" id="ARBA00023012"/>
    </source>
</evidence>
<keyword evidence="3" id="KW-0597">Phosphoprotein</keyword>
<comment type="catalytic activity">
    <reaction evidence="1">
        <text>ATP + protein L-histidine = ADP + protein N-phospho-L-histidine.</text>
        <dbReference type="EC" id="2.7.13.3"/>
    </reaction>
</comment>
<sequence>MLRPSPRRWVIDLMAVAVSVADMGVAMWTNELGMSALAIACVVGAVVGVLVRNDHPLIGFVLTLPAVGIVGALAAPAITLFAVARHTERVAVVALCVVTSAVMASLSEPLPQPDRAYEVAVALAYFTAGAAAPAFFGRMTRLHHALRRRLDEIDDIHAHERQLYAQTVLSRERAQIGREMHDVVSHQVTLIAVRAATILVDPSPQRARTEAETIRGLAVSTLEELRHLVTLLRASGGSSSDTSTAPQPDMSDLRALIDNSGIDVRELGRLPTDLPGAWQRTIYRMVQESLTNTRKHAPGAEATIRYTVEEPAHLVVTITNSPAQRPALALPGAGHGLIGLRERAELLGGTLTAGPSPDGGFTVTLALPVVSVNQSKTERRRK</sequence>
<accession>A0A243QBF9</accession>
<keyword evidence="13" id="KW-1185">Reference proteome</keyword>
<keyword evidence="9" id="KW-0472">Membrane</keyword>
<dbReference type="Proteomes" id="UP000194632">
    <property type="component" value="Unassembled WGS sequence"/>
</dbReference>
<evidence type="ECO:0000259" key="11">
    <source>
        <dbReference type="Pfam" id="PF07730"/>
    </source>
</evidence>
<evidence type="ECO:0000256" key="1">
    <source>
        <dbReference type="ARBA" id="ARBA00000085"/>
    </source>
</evidence>
<dbReference type="GO" id="GO:0016020">
    <property type="term" value="C:membrane"/>
    <property type="evidence" value="ECO:0007669"/>
    <property type="project" value="InterPro"/>
</dbReference>
<dbReference type="CDD" id="cd16917">
    <property type="entry name" value="HATPase_UhpB-NarQ-NarX-like"/>
    <property type="match status" value="1"/>
</dbReference>
<gene>
    <name evidence="12" type="ORF">CA982_10695</name>
</gene>
<name>A0A243QBF9_9ACTN</name>
<keyword evidence="5" id="KW-0547">Nucleotide-binding</keyword>
<evidence type="ECO:0000313" key="13">
    <source>
        <dbReference type="Proteomes" id="UP000194632"/>
    </source>
</evidence>
<dbReference type="EMBL" id="NGFO01000010">
    <property type="protein sequence ID" value="OUC78937.1"/>
    <property type="molecule type" value="Genomic_DNA"/>
</dbReference>
<dbReference type="Gene3D" id="1.20.5.1930">
    <property type="match status" value="1"/>
</dbReference>
<evidence type="ECO:0000313" key="12">
    <source>
        <dbReference type="EMBL" id="OUC78937.1"/>
    </source>
</evidence>
<keyword evidence="8" id="KW-0902">Two-component regulatory system</keyword>
<keyword evidence="9" id="KW-0812">Transmembrane</keyword>
<dbReference type="GO" id="GO:0000155">
    <property type="term" value="F:phosphorelay sensor kinase activity"/>
    <property type="evidence" value="ECO:0007669"/>
    <property type="project" value="InterPro"/>
</dbReference>
<reference evidence="12 13" key="1">
    <citation type="submission" date="2017-05" db="EMBL/GenBank/DDBJ databases">
        <title>Biotechnological potential of actinobacteria isolated from South African environments.</title>
        <authorList>
            <person name="Le Roes-Hill M."/>
            <person name="Prins A."/>
            <person name="Durrell K.A."/>
        </authorList>
    </citation>
    <scope>NUCLEOTIDE SEQUENCE [LARGE SCALE GENOMIC DNA]</scope>
    <source>
        <strain evidence="12">BS2</strain>
    </source>
</reference>
<keyword evidence="7" id="KW-0067">ATP-binding</keyword>
<dbReference type="PANTHER" id="PTHR24421:SF10">
    <property type="entry name" value="NITRATE_NITRITE SENSOR PROTEIN NARQ"/>
    <property type="match status" value="1"/>
</dbReference>
<dbReference type="InterPro" id="IPR036890">
    <property type="entry name" value="HATPase_C_sf"/>
</dbReference>
<dbReference type="InterPro" id="IPR003594">
    <property type="entry name" value="HATPase_dom"/>
</dbReference>
<comment type="caution">
    <text evidence="12">The sequence shown here is derived from an EMBL/GenBank/DDBJ whole genome shotgun (WGS) entry which is preliminary data.</text>
</comment>
<feature type="transmembrane region" description="Helical" evidence="9">
    <location>
        <begin position="57"/>
        <end position="83"/>
    </location>
</feature>
<evidence type="ECO:0000256" key="5">
    <source>
        <dbReference type="ARBA" id="ARBA00022741"/>
    </source>
</evidence>
<feature type="domain" description="Signal transduction histidine kinase subgroup 3 dimerisation and phosphoacceptor" evidence="11">
    <location>
        <begin position="172"/>
        <end position="235"/>
    </location>
</feature>